<evidence type="ECO:0000256" key="4">
    <source>
        <dbReference type="ARBA" id="ARBA00022553"/>
    </source>
</evidence>
<dbReference type="EMBL" id="JRFU01000019">
    <property type="protein sequence ID" value="PWE87738.1"/>
    <property type="molecule type" value="Genomic_DNA"/>
</dbReference>
<dbReference type="RefSeq" id="WP_109214665.1">
    <property type="nucleotide sequence ID" value="NZ_JRFU01000019.1"/>
</dbReference>
<comment type="catalytic activity">
    <reaction evidence="1">
        <text>ATP + protein L-histidine = ADP + protein N-phospho-L-histidine.</text>
        <dbReference type="EC" id="2.7.13.3"/>
    </reaction>
</comment>
<feature type="transmembrane region" description="Helical" evidence="8">
    <location>
        <begin position="299"/>
        <end position="317"/>
    </location>
</feature>
<evidence type="ECO:0000256" key="3">
    <source>
        <dbReference type="ARBA" id="ARBA00012438"/>
    </source>
</evidence>
<keyword evidence="7" id="KW-0902">Two-component regulatory system</keyword>
<evidence type="ECO:0000256" key="2">
    <source>
        <dbReference type="ARBA" id="ARBA00004370"/>
    </source>
</evidence>
<dbReference type="CDD" id="cd06225">
    <property type="entry name" value="HAMP"/>
    <property type="match status" value="1"/>
</dbReference>
<gene>
    <name evidence="11" type="ORF">LG34_02190</name>
</gene>
<evidence type="ECO:0000313" key="12">
    <source>
        <dbReference type="Proteomes" id="UP000245288"/>
    </source>
</evidence>
<evidence type="ECO:0000256" key="1">
    <source>
        <dbReference type="ARBA" id="ARBA00000085"/>
    </source>
</evidence>
<dbReference type="InterPro" id="IPR003660">
    <property type="entry name" value="HAMP_dom"/>
</dbReference>
<evidence type="ECO:0000259" key="9">
    <source>
        <dbReference type="PROSITE" id="PS50109"/>
    </source>
</evidence>
<dbReference type="OrthoDB" id="9809348at2"/>
<evidence type="ECO:0000259" key="10">
    <source>
        <dbReference type="PROSITE" id="PS50885"/>
    </source>
</evidence>
<organism evidence="11 12">
    <name type="scientific">Eubacterium ramulus</name>
    <dbReference type="NCBI Taxonomy" id="39490"/>
    <lineage>
        <taxon>Bacteria</taxon>
        <taxon>Bacillati</taxon>
        <taxon>Bacillota</taxon>
        <taxon>Clostridia</taxon>
        <taxon>Eubacteriales</taxon>
        <taxon>Eubacteriaceae</taxon>
        <taxon>Eubacterium</taxon>
    </lineage>
</organism>
<dbReference type="InterPro" id="IPR005467">
    <property type="entry name" value="His_kinase_dom"/>
</dbReference>
<reference evidence="11 12" key="1">
    <citation type="submission" date="2014-09" db="EMBL/GenBank/DDBJ databases">
        <title>Butyrate-producing bacteria isolated from human gut.</title>
        <authorList>
            <person name="Zhang Q."/>
            <person name="Zhao L."/>
        </authorList>
    </citation>
    <scope>NUCLEOTIDE SEQUENCE [LARGE SCALE GENOMIC DNA]</scope>
    <source>
        <strain evidence="11 12">21</strain>
    </source>
</reference>
<dbReference type="PROSITE" id="PS50885">
    <property type="entry name" value="HAMP"/>
    <property type="match status" value="1"/>
</dbReference>
<keyword evidence="8" id="KW-1133">Transmembrane helix</keyword>
<keyword evidence="5" id="KW-0808">Transferase</keyword>
<keyword evidence="8" id="KW-0472">Membrane</keyword>
<keyword evidence="8" id="KW-0812">Transmembrane</keyword>
<evidence type="ECO:0000256" key="5">
    <source>
        <dbReference type="ARBA" id="ARBA00022679"/>
    </source>
</evidence>
<dbReference type="SUPFAM" id="SSF55874">
    <property type="entry name" value="ATPase domain of HSP90 chaperone/DNA topoisomerase II/histidine kinase"/>
    <property type="match status" value="1"/>
</dbReference>
<feature type="domain" description="HAMP" evidence="10">
    <location>
        <begin position="318"/>
        <end position="370"/>
    </location>
</feature>
<comment type="subcellular location">
    <subcellularLocation>
        <location evidence="2">Membrane</location>
    </subcellularLocation>
</comment>
<feature type="domain" description="Histidine kinase" evidence="9">
    <location>
        <begin position="457"/>
        <end position="581"/>
    </location>
</feature>
<evidence type="ECO:0000256" key="6">
    <source>
        <dbReference type="ARBA" id="ARBA00022777"/>
    </source>
</evidence>
<sequence>MKQKGQRKLPFFYHWKLSRKLLLLFFGIGILPITVIFGITLYRMVQKSSQMQLYTMDKNFDRMEQTMDNIQDRIGRIGSLVTVSDLVGDALRSDDSDGLVQELQKFDALSDYTYQLELSSDDISILYYIPEKFLLSQSGNTCYRPLNDLTKWKVDAQNLEQTAGASWRVVHEKNRYGQKKSYLANFRAIWNTEQYSELLGIVAVMIPVDAVRDSMNGMMDQQTLYLLDENDTILLSGGSQKISEERLPKLEGTSGDTHVENGAWLVRNKKLEEGGMALVSIVPRNVLMQESGKIIREMLIFYIIVCGISFVLLQLGTRPFLGRIRKLDTTMEAVDQGIMEPISVPEYRDELGRLTQRYNKMVEQIQHLLEEQYVLGKEKSEAQLYALQAQISPHFLYNTLDMMNWMAVKGETDNIRSVLSSMSRFYRMVLSRGAYIITIGEEIRMCQAYMEIQVMRKKKKLQFLLDVDEEVFPYLIPKITLQPLLENAVSHGIDEKDGGRGTVRLSGRLMGDEIVLQVQDDGVGMDPKMLDEASPDDGKTHYGLSNVKTRLMIFYEKNAEVICNSAPGIGTAITLKFPKKEDMEEYNG</sequence>
<name>A0A2V1JYU6_EUBRA</name>
<dbReference type="EC" id="2.7.13.3" evidence="3"/>
<dbReference type="Proteomes" id="UP000245288">
    <property type="component" value="Unassembled WGS sequence"/>
</dbReference>
<dbReference type="PROSITE" id="PS50109">
    <property type="entry name" value="HIS_KIN"/>
    <property type="match status" value="1"/>
</dbReference>
<comment type="caution">
    <text evidence="11">The sequence shown here is derived from an EMBL/GenBank/DDBJ whole genome shotgun (WGS) entry which is preliminary data.</text>
</comment>
<dbReference type="PANTHER" id="PTHR34220:SF7">
    <property type="entry name" value="SENSOR HISTIDINE KINASE YPDA"/>
    <property type="match status" value="1"/>
</dbReference>
<evidence type="ECO:0000313" key="11">
    <source>
        <dbReference type="EMBL" id="PWE87738.1"/>
    </source>
</evidence>
<dbReference type="InterPro" id="IPR050640">
    <property type="entry name" value="Bact_2-comp_sensor_kinase"/>
</dbReference>
<keyword evidence="12" id="KW-1185">Reference proteome</keyword>
<dbReference type="SMART" id="SM00387">
    <property type="entry name" value="HATPase_c"/>
    <property type="match status" value="1"/>
</dbReference>
<dbReference type="PANTHER" id="PTHR34220">
    <property type="entry name" value="SENSOR HISTIDINE KINASE YPDA"/>
    <property type="match status" value="1"/>
</dbReference>
<evidence type="ECO:0000256" key="8">
    <source>
        <dbReference type="SAM" id="Phobius"/>
    </source>
</evidence>
<dbReference type="AlphaFoldDB" id="A0A2V1JYU6"/>
<accession>A0A2V1JYU6</accession>
<keyword evidence="4" id="KW-0597">Phosphoprotein</keyword>
<dbReference type="Gene3D" id="3.30.565.10">
    <property type="entry name" value="Histidine kinase-like ATPase, C-terminal domain"/>
    <property type="match status" value="1"/>
</dbReference>
<evidence type="ECO:0000256" key="7">
    <source>
        <dbReference type="ARBA" id="ARBA00023012"/>
    </source>
</evidence>
<proteinExistence type="predicted"/>
<dbReference type="SMART" id="SM00304">
    <property type="entry name" value="HAMP"/>
    <property type="match status" value="1"/>
</dbReference>
<dbReference type="InterPro" id="IPR003594">
    <property type="entry name" value="HATPase_dom"/>
</dbReference>
<dbReference type="InterPro" id="IPR036890">
    <property type="entry name" value="HATPase_C_sf"/>
</dbReference>
<dbReference type="Pfam" id="PF02518">
    <property type="entry name" value="HATPase_c"/>
    <property type="match status" value="1"/>
</dbReference>
<protein>
    <recommendedName>
        <fullName evidence="3">histidine kinase</fullName>
        <ecNumber evidence="3">2.7.13.3</ecNumber>
    </recommendedName>
</protein>
<dbReference type="GO" id="GO:0016020">
    <property type="term" value="C:membrane"/>
    <property type="evidence" value="ECO:0007669"/>
    <property type="project" value="UniProtKB-SubCell"/>
</dbReference>
<keyword evidence="6" id="KW-0418">Kinase</keyword>
<dbReference type="Pfam" id="PF06580">
    <property type="entry name" value="His_kinase"/>
    <property type="match status" value="1"/>
</dbReference>
<dbReference type="Gene3D" id="6.10.340.10">
    <property type="match status" value="1"/>
</dbReference>
<dbReference type="InterPro" id="IPR010559">
    <property type="entry name" value="Sig_transdc_His_kin_internal"/>
</dbReference>
<feature type="transmembrane region" description="Helical" evidence="8">
    <location>
        <begin position="21"/>
        <end position="42"/>
    </location>
</feature>
<dbReference type="GO" id="GO:0000155">
    <property type="term" value="F:phosphorelay sensor kinase activity"/>
    <property type="evidence" value="ECO:0007669"/>
    <property type="project" value="InterPro"/>
</dbReference>